<evidence type="ECO:0008006" key="3">
    <source>
        <dbReference type="Google" id="ProtNLM"/>
    </source>
</evidence>
<reference evidence="1" key="1">
    <citation type="submission" date="2021-12" db="EMBL/GenBank/DDBJ databases">
        <title>Curvularia clavata genome.</title>
        <authorList>
            <person name="Cao Y."/>
        </authorList>
    </citation>
    <scope>NUCLEOTIDE SEQUENCE</scope>
    <source>
        <strain evidence="1">Yc1106</strain>
    </source>
</reference>
<gene>
    <name evidence="1" type="ORF">yc1106_02133</name>
</gene>
<keyword evidence="2" id="KW-1185">Reference proteome</keyword>
<dbReference type="AlphaFoldDB" id="A0A9Q9DQM7"/>
<name>A0A9Q9DQM7_CURCL</name>
<dbReference type="OrthoDB" id="654211at2759"/>
<dbReference type="Proteomes" id="UP001056012">
    <property type="component" value="Chromosome 2"/>
</dbReference>
<protein>
    <recommendedName>
        <fullName evidence="3">Transcription factor domain-containing protein</fullName>
    </recommendedName>
</protein>
<dbReference type="VEuPathDB" id="FungiDB:yc1106_02133"/>
<evidence type="ECO:0000313" key="1">
    <source>
        <dbReference type="EMBL" id="USP74859.1"/>
    </source>
</evidence>
<dbReference type="CDD" id="cd12148">
    <property type="entry name" value="fungal_TF_MHR"/>
    <property type="match status" value="1"/>
</dbReference>
<sequence>MTESDGFADYFPHDMSYTDAISRSLGFPFVCMTQSLDIPSQAAYNLDQGFSNPCMPNDGSLAIVESTGSANRMGSGTDSCTAIDSNEVSTRADPNATCAPPTDACPPFPVLQEEELQIAGAELFGHVSKIPEPSYNRLRDFYISERGYYDNESFPPSRLLHAFVELYFEYFDPYLPFLHPMRAGSDDLSWILLTAVAAIGSQYSDVRDAPAFAVVLQNLLRKATHPKLIFFDLRPLFRLTDFTQRLPYNSNAWECCNTRHWSRENQTGYPDSKMRHEGSFSTRSNILSLYADERAILDSMQSSRRLRALIRSEPGNGLPGQDTYSARRKLLSLGALEDDIAFLDTVIDDAIAPESQSIPGMGYNGQDPMLHVVAILRDIPLRLIYASVGWQANDTEMQGSRERLKVYLQRNQSTARTCLWHASRIYSSVQSVHHPAYYSSLTLAIAVSYILLYDQLVQFPAPQGNLLRLDKVIEKPGIEAWASCVQDFRVHITGIGILDNSESSRRLLVNAEKILRSQRSWQSIARAVADCFSQMSKGQKPKIN</sequence>
<evidence type="ECO:0000313" key="2">
    <source>
        <dbReference type="Proteomes" id="UP001056012"/>
    </source>
</evidence>
<dbReference type="EMBL" id="CP089275">
    <property type="protein sequence ID" value="USP74859.1"/>
    <property type="molecule type" value="Genomic_DNA"/>
</dbReference>
<organism evidence="1 2">
    <name type="scientific">Curvularia clavata</name>
    <dbReference type="NCBI Taxonomy" id="95742"/>
    <lineage>
        <taxon>Eukaryota</taxon>
        <taxon>Fungi</taxon>
        <taxon>Dikarya</taxon>
        <taxon>Ascomycota</taxon>
        <taxon>Pezizomycotina</taxon>
        <taxon>Dothideomycetes</taxon>
        <taxon>Pleosporomycetidae</taxon>
        <taxon>Pleosporales</taxon>
        <taxon>Pleosporineae</taxon>
        <taxon>Pleosporaceae</taxon>
        <taxon>Curvularia</taxon>
    </lineage>
</organism>
<accession>A0A9Q9DQM7</accession>
<proteinExistence type="predicted"/>